<dbReference type="CDD" id="cd19916">
    <property type="entry name" value="OphMA_like"/>
    <property type="match status" value="1"/>
</dbReference>
<dbReference type="AlphaFoldDB" id="A0A7W3TKP5"/>
<dbReference type="RefSeq" id="WP_182685581.1">
    <property type="nucleotide sequence ID" value="NZ_JACHTF010000004.1"/>
</dbReference>
<dbReference type="GO" id="GO:0008168">
    <property type="term" value="F:methyltransferase activity"/>
    <property type="evidence" value="ECO:0007669"/>
    <property type="project" value="InterPro"/>
</dbReference>
<accession>A0A7W3TKP5</accession>
<name>A0A7W3TKP5_9GAMM</name>
<evidence type="ECO:0000313" key="3">
    <source>
        <dbReference type="Proteomes" id="UP000523196"/>
    </source>
</evidence>
<sequence>MTASAANSPGRLACVGLGMMLGAHVGPRARSHVEQADVVFSAVSDPLVELWLQQMNPDVRSLQAFYGDGKPRHDTYRQMTEAMLAEVRAGKHVCGAFYGHPGIFAKAPHDAIAQARAEGFPAHMEPGVSAEDCLYADLGIDPGRVGCQHYEASQLLFYRRRIDPGAYLVLWQVGWVGDRTYRRFATGPAHRQLLVDRLREDYPADHVVIAYEAAILPTASPRMEPVALRALAGTELSMHTTLVVPPAVELQPDAAMLARIEALEASERVAPPVSYPPPVKEGVP</sequence>
<organism evidence="2 3">
    <name type="scientific">Marilutibacter spongiae</name>
    <dbReference type="NCBI Taxonomy" id="2025720"/>
    <lineage>
        <taxon>Bacteria</taxon>
        <taxon>Pseudomonadati</taxon>
        <taxon>Pseudomonadota</taxon>
        <taxon>Gammaproteobacteria</taxon>
        <taxon>Lysobacterales</taxon>
        <taxon>Lysobacteraceae</taxon>
        <taxon>Marilutibacter</taxon>
    </lineage>
</organism>
<dbReference type="Gene3D" id="3.40.1010.10">
    <property type="entry name" value="Cobalt-precorrin-4 Transmethylase, Domain 1"/>
    <property type="match status" value="1"/>
</dbReference>
<dbReference type="InterPro" id="IPR035996">
    <property type="entry name" value="4pyrrol_Methylase_sf"/>
</dbReference>
<protein>
    <recommendedName>
        <fullName evidence="1">Tetrapyrrole methylase domain-containing protein</fullName>
    </recommendedName>
</protein>
<keyword evidence="3" id="KW-1185">Reference proteome</keyword>
<dbReference type="InterPro" id="IPR000878">
    <property type="entry name" value="4pyrrol_Mease"/>
</dbReference>
<dbReference type="Proteomes" id="UP000523196">
    <property type="component" value="Unassembled WGS sequence"/>
</dbReference>
<evidence type="ECO:0000259" key="1">
    <source>
        <dbReference type="Pfam" id="PF00590"/>
    </source>
</evidence>
<dbReference type="InterPro" id="IPR014777">
    <property type="entry name" value="4pyrrole_Mease_sub1"/>
</dbReference>
<proteinExistence type="predicted"/>
<dbReference type="Pfam" id="PF00590">
    <property type="entry name" value="TP_methylase"/>
    <property type="match status" value="1"/>
</dbReference>
<gene>
    <name evidence="2" type="ORF">H4F98_05250</name>
</gene>
<dbReference type="SUPFAM" id="SSF53790">
    <property type="entry name" value="Tetrapyrrole methylase"/>
    <property type="match status" value="1"/>
</dbReference>
<comment type="caution">
    <text evidence="2">The sequence shown here is derived from an EMBL/GenBank/DDBJ whole genome shotgun (WGS) entry which is preliminary data.</text>
</comment>
<dbReference type="EMBL" id="JACHTF010000004">
    <property type="protein sequence ID" value="MBB1059976.1"/>
    <property type="molecule type" value="Genomic_DNA"/>
</dbReference>
<feature type="domain" description="Tetrapyrrole methylase" evidence="1">
    <location>
        <begin position="12"/>
        <end position="213"/>
    </location>
</feature>
<reference evidence="2 3" key="1">
    <citation type="submission" date="2020-08" db="EMBL/GenBank/DDBJ databases">
        <authorList>
            <person name="Xu S."/>
            <person name="Li A."/>
        </authorList>
    </citation>
    <scope>NUCLEOTIDE SEQUENCE [LARGE SCALE GENOMIC DNA]</scope>
    <source>
        <strain evidence="2 3">119BY6-57</strain>
    </source>
</reference>
<evidence type="ECO:0000313" key="2">
    <source>
        <dbReference type="EMBL" id="MBB1059976.1"/>
    </source>
</evidence>